<dbReference type="PANTHER" id="PTHR34597:SF3">
    <property type="entry name" value="OUTER MEMBRANE TRANSPORTER CDIB"/>
    <property type="match status" value="1"/>
</dbReference>
<evidence type="ECO:0000259" key="4">
    <source>
        <dbReference type="PROSITE" id="PS51779"/>
    </source>
</evidence>
<dbReference type="GO" id="GO:0046819">
    <property type="term" value="P:protein secretion by the type V secretion system"/>
    <property type="evidence" value="ECO:0007669"/>
    <property type="project" value="TreeGrafter"/>
</dbReference>
<dbReference type="Pfam" id="PF08479">
    <property type="entry name" value="POTRA_2"/>
    <property type="match status" value="1"/>
</dbReference>
<sequence>EQQQQNLLEQNQRQRDELDRSAELPRFTSPEPASPASGPCFTITRITLDGATLLSESQSGRLTAPWINQCLDISRLAELTRAVSDWYIHKGYITSRAFITEQDLSGGELHISVLEG</sequence>
<dbReference type="PANTHER" id="PTHR34597">
    <property type="entry name" value="SLR1661 PROTEIN"/>
    <property type="match status" value="1"/>
</dbReference>
<comment type="caution">
    <text evidence="5">The sequence shown here is derived from an EMBL/GenBank/DDBJ whole genome shotgun (WGS) entry which is preliminary data.</text>
</comment>
<organism evidence="5 6">
    <name type="scientific">Dryocola boscaweniae</name>
    <dbReference type="NCBI Taxonomy" id="2925397"/>
    <lineage>
        <taxon>Bacteria</taxon>
        <taxon>Pseudomonadati</taxon>
        <taxon>Pseudomonadota</taxon>
        <taxon>Gammaproteobacteria</taxon>
        <taxon>Enterobacterales</taxon>
        <taxon>Enterobacteriaceae</taxon>
        <taxon>Dryocola</taxon>
    </lineage>
</organism>
<reference evidence="5" key="1">
    <citation type="submission" date="2022-03" db="EMBL/GenBank/DDBJ databases">
        <title>Proposal of a novel genus Dryocolo and two novel species.</title>
        <authorList>
            <person name="Maddock D.W."/>
            <person name="Brady C.L."/>
            <person name="Denman S."/>
            <person name="Arnold D."/>
        </authorList>
    </citation>
    <scope>NUCLEOTIDE SEQUENCE</scope>
    <source>
        <strain evidence="5">H6W4</strain>
    </source>
</reference>
<feature type="non-terminal residue" evidence="5">
    <location>
        <position position="1"/>
    </location>
</feature>
<feature type="region of interest" description="Disordered" evidence="3">
    <location>
        <begin position="1"/>
        <end position="39"/>
    </location>
</feature>
<dbReference type="PROSITE" id="PS51779">
    <property type="entry name" value="POTRA"/>
    <property type="match status" value="1"/>
</dbReference>
<dbReference type="EMBL" id="JALHAP010000026">
    <property type="protein sequence ID" value="MCT4700257.1"/>
    <property type="molecule type" value="Genomic_DNA"/>
</dbReference>
<evidence type="ECO:0000256" key="3">
    <source>
        <dbReference type="SAM" id="MobiDB-lite"/>
    </source>
</evidence>
<evidence type="ECO:0000256" key="2">
    <source>
        <dbReference type="ARBA" id="ARBA00023136"/>
    </source>
</evidence>
<accession>A0A9X2W4X0</accession>
<gene>
    <name evidence="5" type="ORF">MUA00_00125</name>
</gene>
<dbReference type="GO" id="GO:0008320">
    <property type="term" value="F:protein transmembrane transporter activity"/>
    <property type="evidence" value="ECO:0007669"/>
    <property type="project" value="TreeGrafter"/>
</dbReference>
<dbReference type="RefSeq" id="WP_271130442.1">
    <property type="nucleotide sequence ID" value="NZ_JALHAP010000026.1"/>
</dbReference>
<comment type="subcellular location">
    <subcellularLocation>
        <location evidence="1">Membrane</location>
    </subcellularLocation>
</comment>
<evidence type="ECO:0000313" key="6">
    <source>
        <dbReference type="Proteomes" id="UP001150641"/>
    </source>
</evidence>
<dbReference type="InterPro" id="IPR034746">
    <property type="entry name" value="POTRA"/>
</dbReference>
<dbReference type="GO" id="GO:0016020">
    <property type="term" value="C:membrane"/>
    <property type="evidence" value="ECO:0007669"/>
    <property type="project" value="UniProtKB-SubCell"/>
</dbReference>
<dbReference type="InterPro" id="IPR051544">
    <property type="entry name" value="TPS_OM_transporter"/>
</dbReference>
<proteinExistence type="predicted"/>
<evidence type="ECO:0000256" key="1">
    <source>
        <dbReference type="ARBA" id="ARBA00004370"/>
    </source>
</evidence>
<feature type="compositionally biased region" description="Basic and acidic residues" evidence="3">
    <location>
        <begin position="12"/>
        <end position="23"/>
    </location>
</feature>
<dbReference type="Gene3D" id="3.10.20.310">
    <property type="entry name" value="membrane protein fhac"/>
    <property type="match status" value="1"/>
</dbReference>
<feature type="non-terminal residue" evidence="5">
    <location>
        <position position="116"/>
    </location>
</feature>
<feature type="domain" description="POTRA" evidence="4">
    <location>
        <begin position="41"/>
        <end position="116"/>
    </location>
</feature>
<dbReference type="AlphaFoldDB" id="A0A9X2W4X0"/>
<evidence type="ECO:0000313" key="5">
    <source>
        <dbReference type="EMBL" id="MCT4700257.1"/>
    </source>
</evidence>
<dbReference type="GO" id="GO:0098046">
    <property type="term" value="C:type V protein secretion system complex"/>
    <property type="evidence" value="ECO:0007669"/>
    <property type="project" value="TreeGrafter"/>
</dbReference>
<dbReference type="Proteomes" id="UP001150641">
    <property type="component" value="Unassembled WGS sequence"/>
</dbReference>
<keyword evidence="6" id="KW-1185">Reference proteome</keyword>
<dbReference type="InterPro" id="IPR013686">
    <property type="entry name" value="Polypept-transport_assoc_ShlB"/>
</dbReference>
<keyword evidence="2" id="KW-0472">Membrane</keyword>
<name>A0A9X2W4X0_9ENTR</name>
<protein>
    <submittedName>
        <fullName evidence="5">ShlB/FhaC/HecB family hemolysin secretion/activation protein</fullName>
    </submittedName>
</protein>
<feature type="compositionally biased region" description="Low complexity" evidence="3">
    <location>
        <begin position="1"/>
        <end position="11"/>
    </location>
</feature>